<gene>
    <name evidence="1" type="ORF">LMJ30_03235</name>
</gene>
<reference evidence="1 2" key="1">
    <citation type="submission" date="2021-11" db="EMBL/GenBank/DDBJ databases">
        <authorList>
            <person name="Huq M.A."/>
        </authorList>
    </citation>
    <scope>NUCLEOTIDE SEQUENCE [LARGE SCALE GENOMIC DNA]</scope>
    <source>
        <strain evidence="1 2">MAHUQ-52</strain>
    </source>
</reference>
<dbReference type="SUPFAM" id="SSF46785">
    <property type="entry name" value="Winged helix' DNA-binding domain"/>
    <property type="match status" value="1"/>
</dbReference>
<dbReference type="Gene3D" id="1.10.10.10">
    <property type="entry name" value="Winged helix-like DNA-binding domain superfamily/Winged helix DNA-binding domain"/>
    <property type="match status" value="1"/>
</dbReference>
<evidence type="ECO:0000313" key="1">
    <source>
        <dbReference type="EMBL" id="MCC6069975.1"/>
    </source>
</evidence>
<dbReference type="InterPro" id="IPR036388">
    <property type="entry name" value="WH-like_DNA-bd_sf"/>
</dbReference>
<proteinExistence type="predicted"/>
<evidence type="ECO:0000313" key="2">
    <source>
        <dbReference type="Proteomes" id="UP001198701"/>
    </source>
</evidence>
<accession>A0ABS8INQ8</accession>
<keyword evidence="2" id="KW-1185">Reference proteome</keyword>
<dbReference type="EMBL" id="JAJHPV010000004">
    <property type="protein sequence ID" value="MCC6069975.1"/>
    <property type="molecule type" value="Genomic_DNA"/>
</dbReference>
<comment type="caution">
    <text evidence="1">The sequence shown here is derived from an EMBL/GenBank/DDBJ whole genome shotgun (WGS) entry which is preliminary data.</text>
</comment>
<name>A0ABS8INQ8_9BURK</name>
<dbReference type="InterPro" id="IPR036390">
    <property type="entry name" value="WH_DNA-bd_sf"/>
</dbReference>
<dbReference type="Proteomes" id="UP001198701">
    <property type="component" value="Unassembled WGS sequence"/>
</dbReference>
<dbReference type="RefSeq" id="WP_229430899.1">
    <property type="nucleotide sequence ID" value="NZ_JAJHPV010000004.1"/>
</dbReference>
<organism evidence="1 2">
    <name type="scientific">Massilia agrisoli</name>
    <dbReference type="NCBI Taxonomy" id="2892444"/>
    <lineage>
        <taxon>Bacteria</taxon>
        <taxon>Pseudomonadati</taxon>
        <taxon>Pseudomonadota</taxon>
        <taxon>Betaproteobacteria</taxon>
        <taxon>Burkholderiales</taxon>
        <taxon>Oxalobacteraceae</taxon>
        <taxon>Telluria group</taxon>
        <taxon>Massilia</taxon>
    </lineage>
</organism>
<protein>
    <submittedName>
        <fullName evidence="1">Transcriptional regulator</fullName>
    </submittedName>
</protein>
<sequence length="206" mass="22507">MNTAEQTLFLLKTRGPQTAQQLAVLLGLTSMGARRQLETAAEKGLAVHEDIADKAGRPSRRWMLTASGHARFPDRHADLTLNLIEQARAVFGEEGLERLIGAREQAIEAHYRMLVDDAPDLAGRVAALAGARDAEGYMADSEVRADGSVLLVENHCPICAAASACQNFCRSELEIFQRVLGEDCQVERAEHLLSGARRCVYVIKPV</sequence>